<evidence type="ECO:0000256" key="25">
    <source>
        <dbReference type="ARBA" id="ARBA00024347"/>
    </source>
</evidence>
<evidence type="ECO:0000256" key="1">
    <source>
        <dbReference type="ARBA" id="ARBA00004286"/>
    </source>
</evidence>
<comment type="catalytic activity">
    <reaction evidence="28">
        <text>L-tyrosyl-[protein] + NAD(+) = O-(ADP-D-ribosyl)-L-tyrosyl-[protein] + nicotinamide + H(+)</text>
        <dbReference type="Rhea" id="RHEA:58236"/>
        <dbReference type="Rhea" id="RHEA-COMP:10136"/>
        <dbReference type="Rhea" id="RHEA-COMP:15092"/>
        <dbReference type="ChEBI" id="CHEBI:15378"/>
        <dbReference type="ChEBI" id="CHEBI:17154"/>
        <dbReference type="ChEBI" id="CHEBI:46858"/>
        <dbReference type="ChEBI" id="CHEBI:57540"/>
        <dbReference type="ChEBI" id="CHEBI:142557"/>
    </reaction>
    <physiologicalReaction direction="left-to-right" evidence="28">
        <dbReference type="Rhea" id="RHEA:58237"/>
    </physiologicalReaction>
</comment>
<evidence type="ECO:0000256" key="16">
    <source>
        <dbReference type="ARBA" id="ARBA00022833"/>
    </source>
</evidence>
<dbReference type="SUPFAM" id="SSF57716">
    <property type="entry name" value="Glucocorticoid receptor-like (DNA-binding domain)"/>
    <property type="match status" value="4"/>
</dbReference>
<dbReference type="SMART" id="SM00292">
    <property type="entry name" value="BRCT"/>
    <property type="match status" value="1"/>
</dbReference>
<dbReference type="GO" id="GO:0003677">
    <property type="term" value="F:DNA binding"/>
    <property type="evidence" value="ECO:0007669"/>
    <property type="project" value="UniProtKB-KW"/>
</dbReference>
<evidence type="ECO:0000256" key="12">
    <source>
        <dbReference type="ARBA" id="ARBA00022723"/>
    </source>
</evidence>
<dbReference type="FunFam" id="3.90.228.10:FF:000002">
    <property type="entry name" value="Poly [ADP-ribose] polymerase"/>
    <property type="match status" value="2"/>
</dbReference>
<keyword evidence="7" id="KW-0021">Allosteric enzyme</keyword>
<dbReference type="PROSITE" id="PS50172">
    <property type="entry name" value="BRCT"/>
    <property type="match status" value="1"/>
</dbReference>
<evidence type="ECO:0000259" key="33">
    <source>
        <dbReference type="PROSITE" id="PS50172"/>
    </source>
</evidence>
<evidence type="ECO:0000259" key="34">
    <source>
        <dbReference type="PROSITE" id="PS51059"/>
    </source>
</evidence>
<evidence type="ECO:0000313" key="38">
    <source>
        <dbReference type="Proteomes" id="UP000288716"/>
    </source>
</evidence>
<dbReference type="Gene3D" id="1.10.20.130">
    <property type="match status" value="1"/>
</dbReference>
<dbReference type="PANTHER" id="PTHR10459:SF112">
    <property type="entry name" value="POLY [ADP-RIBOSE] POLYMERASE 1"/>
    <property type="match status" value="1"/>
</dbReference>
<evidence type="ECO:0000256" key="29">
    <source>
        <dbReference type="ARBA" id="ARBA00048575"/>
    </source>
</evidence>
<dbReference type="GO" id="GO:0006302">
    <property type="term" value="P:double-strand break repair"/>
    <property type="evidence" value="ECO:0007669"/>
    <property type="project" value="TreeGrafter"/>
</dbReference>
<feature type="domain" description="BRCT" evidence="33">
    <location>
        <begin position="361"/>
        <end position="439"/>
    </location>
</feature>
<dbReference type="SUPFAM" id="SSF56399">
    <property type="entry name" value="ADP-ribosylation"/>
    <property type="match status" value="2"/>
</dbReference>
<dbReference type="InterPro" id="IPR012317">
    <property type="entry name" value="Poly(ADP-ribose)pol_cat_dom"/>
</dbReference>
<keyword evidence="5" id="KW-0963">Cytoplasm</keyword>
<dbReference type="Gene3D" id="3.90.228.10">
    <property type="match status" value="2"/>
</dbReference>
<evidence type="ECO:0000256" key="26">
    <source>
        <dbReference type="ARBA" id="ARBA00033987"/>
    </source>
</evidence>
<keyword evidence="15" id="KW-0863">Zinc-finger</keyword>
<dbReference type="GO" id="GO:0070212">
    <property type="term" value="P:protein poly-ADP-ribosylation"/>
    <property type="evidence" value="ECO:0007669"/>
    <property type="project" value="TreeGrafter"/>
</dbReference>
<name>A0A443SN69_9ACAR</name>
<evidence type="ECO:0000256" key="17">
    <source>
        <dbReference type="ARBA" id="ARBA00022859"/>
    </source>
</evidence>
<evidence type="ECO:0000256" key="7">
    <source>
        <dbReference type="ARBA" id="ARBA00022533"/>
    </source>
</evidence>
<dbReference type="CDD" id="cd01437">
    <property type="entry name" value="parp_like"/>
    <property type="match status" value="2"/>
</dbReference>
<evidence type="ECO:0000256" key="6">
    <source>
        <dbReference type="ARBA" id="ARBA00022499"/>
    </source>
</evidence>
<evidence type="ECO:0000256" key="9">
    <source>
        <dbReference type="ARBA" id="ARBA00022676"/>
    </source>
</evidence>
<dbReference type="GO" id="GO:0140815">
    <property type="term" value="F:NAD+-protein-histidine ADP-ribosyltransferase activity"/>
    <property type="evidence" value="ECO:0007669"/>
    <property type="project" value="RHEA"/>
</dbReference>
<keyword evidence="11" id="KW-0548">Nucleotidyltransferase</keyword>
<comment type="catalytic activity">
    <reaction evidence="23">
        <text>L-glutamyl-[protein] + NAD(+) = 5-O-(ADP-D-ribosyl)-L-glutamyl-[protein] + nicotinamide</text>
        <dbReference type="Rhea" id="RHEA:58224"/>
        <dbReference type="Rhea" id="RHEA-COMP:10208"/>
        <dbReference type="Rhea" id="RHEA-COMP:15089"/>
        <dbReference type="ChEBI" id="CHEBI:17154"/>
        <dbReference type="ChEBI" id="CHEBI:29973"/>
        <dbReference type="ChEBI" id="CHEBI:57540"/>
        <dbReference type="ChEBI" id="CHEBI:142540"/>
    </reaction>
    <physiologicalReaction direction="left-to-right" evidence="23">
        <dbReference type="Rhea" id="RHEA:58225"/>
    </physiologicalReaction>
</comment>
<keyword evidence="10 31" id="KW-0808">Transferase</keyword>
<evidence type="ECO:0000259" key="36">
    <source>
        <dbReference type="PROSITE" id="PS51977"/>
    </source>
</evidence>
<sequence length="1833" mass="209666">MEESTLRLEQKFRAEYAKSGRAACKSCGSNIGNGDLRMAVMVQNRFADGKVPMWHHFKCFFAKYNPASTGDIGHFNNLKYEDQKRIEEQLKTAKDNPKDYSVEYAKGGGAMCKLCESKIPKNEIRISKLDYENETSWGPPKRWFHFECFVSARQELGFLLAGEKIPGYSMLEGEDQKKIRDKLKPVAKKRKGEEANGVAAKKGKEDDKLKKQSDLLYGYIEKLQSMKRQDIVDLLEYNHQDVPSQNSSKCERLADCMAFGALKKCPECKNGQLTFRIAGYICCGYLTEFSKCLYETQTPARNPFKIPTEMRDEYDFLKEYKYKERTRIYNEVQASTSGINHIAKALEAGTVATEVKEEKIESKLPLSGHKFAVVGKIAKSNKSTVKKHIEKLGGKIVNEVDRTVLFVLSNADELEKESQLILDAKKCDIPVVSAGFLDDLKHKSAEDLMSSICDIIKSNTISSWGNDVDKKYQKLSEKSKLKSFKSAFGKSGSGLGSGKSAPKIQTLKMKGGLVVDPDSELDHCSHVYKSKNDVYSAVLNKVDIASNKNSYYKIQLLESDETTSSDKHKYWVFRSWGRIGTDIGGNKVEKFKNKDDAIENFESVYLDQTGNEWTERKGAKKVPGKYYPIEISYKDEKQVETKLEVGKSCLPLPVQELISLIFDVQKMREQMVEFNLDLNKMPLGKISKKQILEAYSILNEVSTFIDSKKQKLQLVLDASNRFYSLIPHDFGTDNVPVINNHELLKEKLDMLDSLLEMELAYELVADIKQEDDDVLKKHYDKLNAEIDVLGTDCEEYSIIEKYVKNTHGKTHSSYSLKILDIFKVSRQEEVEKFKKDLHNRMLLWHGSRITNFAGILSQGLRIAPPEAPVTGYMFGKGIYFADMVSKSANYCCTTPTNNVGLLLLCDVALGDMHELEHADFVTKLPEDKHSVKGIGQAYPNSSEFHELPSGTVVPCGKQCTKKSKKTSLLYNEYIVYNVNQVNINFLRVEQKFRAEYASSGNSRCRLRVCRSRIQNEELRMAVMMQDKCKDGKIPHWHHFECFFKKYNPASTGDIAHFSQLQYEDQKRIEEKLNAAKSNPNNFAVEYAKNSSMTCKMCEKEILENELIFSKLFYENGTYSDFTKNWFHFECFVLAREELLFLRAGEEIPGYSSIKESDQQKIRDELKPIAIKRKAEETNGGLAKKIKEDELKEQSDLLYKYIKQIKSMIHDDIVNLLKFNDQEVPRKNSSKYERLADCMAFGALNKCQLICLLIAGYICSGYFTEFSPCLYSTFTPARTAFKIPQKMLDDYDFLKEYSYEERIRIYNELQPSTAATDHIEKAFEARNMIIEVEEEEEDELPLNGMKSGLVVDANSKLDHCSHVYKSEDDVYSAVLNKVVIASNLNSYYKIQLLESDEAKISGERHYWVFRSWGRIGTDIGKTITKMFENKDPAIQKFEELYFEKTGNKWTERKYAKKVPGKYFPIETKCMENGKINSKLEVENSCLPVALQELITLIFDVQKMRDQMVDFKLDLEKIPLGQISNDQILNAYSVLDKLSLLLNSNEQNIQLVMDASNKFYSLIPHDFGTDNVPAINDLESVNEKYEMLDSLFKMNSAYQIVTEIIKEKNDLLKQYYDKLNADIAVLNVDCEEYSIIEKYVMNTHGGTHSKYSLKILDIFKVNKQDEIEKFKKDMHNRMLLWHGSRITNFAGILSQGLRIAPPEAPVTGYMFGKGIYFADMVSKSANYCHTSPTNNVGLLLLCDVALGNMYELQRSMQAMSITQLPENIHSVKGVGQTYPNRNEFLELASGTVVPCGKPCTEELKETSLHYNEYIVYDVNQVNIKYLLKVEFIYNN</sequence>
<dbReference type="STRING" id="299467.A0A443SN69"/>
<feature type="domain" description="PARP-type" evidence="32">
    <location>
        <begin position="12"/>
        <end position="94"/>
    </location>
</feature>
<evidence type="ECO:0000259" key="35">
    <source>
        <dbReference type="PROSITE" id="PS51060"/>
    </source>
</evidence>
<dbReference type="InterPro" id="IPR036930">
    <property type="entry name" value="WGR_dom_sf"/>
</dbReference>
<evidence type="ECO:0000256" key="15">
    <source>
        <dbReference type="ARBA" id="ARBA00022771"/>
    </source>
</evidence>
<dbReference type="GO" id="GO:0140806">
    <property type="term" value="F:NAD+-protein-aspartate ADP-ribosyltransferase activity"/>
    <property type="evidence" value="ECO:0007669"/>
    <property type="project" value="RHEA"/>
</dbReference>
<evidence type="ECO:0000256" key="3">
    <source>
        <dbReference type="ARBA" id="ARBA00004604"/>
    </source>
</evidence>
<keyword evidence="21" id="KW-0804">Transcription</keyword>
<accession>A0A443SN69</accession>
<evidence type="ECO:0000256" key="2">
    <source>
        <dbReference type="ARBA" id="ARBA00004514"/>
    </source>
</evidence>
<dbReference type="GO" id="GO:0140808">
    <property type="term" value="F:NAD+-protein-tyrosine ADP-ribosyltransferase activity"/>
    <property type="evidence" value="ECO:0007669"/>
    <property type="project" value="RHEA"/>
</dbReference>
<evidence type="ECO:0000256" key="4">
    <source>
        <dbReference type="ARBA" id="ARBA00022454"/>
    </source>
</evidence>
<dbReference type="SUPFAM" id="SSF47587">
    <property type="entry name" value="Domain of poly(ADP-ribose) polymerase"/>
    <property type="match status" value="2"/>
</dbReference>
<dbReference type="GO" id="GO:0005829">
    <property type="term" value="C:cytosol"/>
    <property type="evidence" value="ECO:0007669"/>
    <property type="project" value="UniProtKB-SubCell"/>
</dbReference>
<keyword evidence="17" id="KW-0391">Immunity</keyword>
<keyword evidence="16" id="KW-0862">Zinc</keyword>
<evidence type="ECO:0000256" key="11">
    <source>
        <dbReference type="ARBA" id="ARBA00022695"/>
    </source>
</evidence>
<dbReference type="PANTHER" id="PTHR10459">
    <property type="entry name" value="DNA LIGASE"/>
    <property type="match status" value="1"/>
</dbReference>
<evidence type="ECO:0000256" key="5">
    <source>
        <dbReference type="ARBA" id="ARBA00022490"/>
    </source>
</evidence>
<dbReference type="GO" id="GO:0045087">
    <property type="term" value="P:innate immune response"/>
    <property type="evidence" value="ECO:0007669"/>
    <property type="project" value="UniProtKB-KW"/>
</dbReference>
<dbReference type="Pfam" id="PF00644">
    <property type="entry name" value="PARP"/>
    <property type="match status" value="2"/>
</dbReference>
<dbReference type="Pfam" id="PF21728">
    <property type="entry name" value="PADR1_N"/>
    <property type="match status" value="2"/>
</dbReference>
<keyword evidence="19 31" id="KW-0520">NAD</keyword>
<dbReference type="Gene3D" id="3.30.1740.10">
    <property type="entry name" value="Zinc finger, PARP-type"/>
    <property type="match status" value="4"/>
</dbReference>
<comment type="catalytic activity">
    <reaction evidence="24">
        <text>L-aspartyl-[protein] + NAD(+) = 4-O-(ADP-D-ribosyl)-L-aspartyl-[protein] + nicotinamide</text>
        <dbReference type="Rhea" id="RHEA:54424"/>
        <dbReference type="Rhea" id="RHEA-COMP:9867"/>
        <dbReference type="Rhea" id="RHEA-COMP:13832"/>
        <dbReference type="ChEBI" id="CHEBI:17154"/>
        <dbReference type="ChEBI" id="CHEBI:29961"/>
        <dbReference type="ChEBI" id="CHEBI:57540"/>
        <dbReference type="ChEBI" id="CHEBI:138102"/>
    </reaction>
    <physiologicalReaction direction="left-to-right" evidence="24">
        <dbReference type="Rhea" id="RHEA:54425"/>
    </physiologicalReaction>
</comment>
<keyword evidence="14" id="KW-0013">ADP-ribosylation</keyword>
<dbReference type="GO" id="GO:0140805">
    <property type="term" value="F:NAD+-protein-serine ADP-ribosyltransferase activity"/>
    <property type="evidence" value="ECO:0007669"/>
    <property type="project" value="RHEA"/>
</dbReference>
<dbReference type="SMART" id="SM01335">
    <property type="entry name" value="PADR1"/>
    <property type="match status" value="2"/>
</dbReference>
<evidence type="ECO:0000256" key="21">
    <source>
        <dbReference type="ARBA" id="ARBA00023163"/>
    </source>
</evidence>
<feature type="domain" description="PARP-type" evidence="32">
    <location>
        <begin position="992"/>
        <end position="1076"/>
    </location>
</feature>
<keyword evidence="4" id="KW-0158">Chromosome</keyword>
<dbReference type="GO" id="GO:0005694">
    <property type="term" value="C:chromosome"/>
    <property type="evidence" value="ECO:0007669"/>
    <property type="project" value="UniProtKB-SubCell"/>
</dbReference>
<dbReference type="GO" id="GO:0005730">
    <property type="term" value="C:nucleolus"/>
    <property type="evidence" value="ECO:0007669"/>
    <property type="project" value="UniProtKB-SubCell"/>
</dbReference>
<evidence type="ECO:0000256" key="27">
    <source>
        <dbReference type="ARBA" id="ARBA00048241"/>
    </source>
</evidence>
<keyword evidence="9 31" id="KW-0328">Glycosyltransferase</keyword>
<dbReference type="GO" id="GO:0008270">
    <property type="term" value="F:zinc ion binding"/>
    <property type="evidence" value="ECO:0007669"/>
    <property type="project" value="UniProtKB-KW"/>
</dbReference>
<dbReference type="Proteomes" id="UP000288716">
    <property type="component" value="Unassembled WGS sequence"/>
</dbReference>
<gene>
    <name evidence="37" type="ORF">B4U80_02927</name>
</gene>
<dbReference type="InterPro" id="IPR012982">
    <property type="entry name" value="PARP1-like_PADR1_Zn_ribbon"/>
</dbReference>
<feature type="domain" description="PARP catalytic" evidence="34">
    <location>
        <begin position="773"/>
        <end position="999"/>
    </location>
</feature>
<dbReference type="Pfam" id="PF08063">
    <property type="entry name" value="Zn_ribbon_PADR1"/>
    <property type="match status" value="1"/>
</dbReference>
<dbReference type="PROSITE" id="PS52007">
    <property type="entry name" value="PADR1"/>
    <property type="match status" value="2"/>
</dbReference>
<dbReference type="FunFam" id="1.20.142.10:FF:000001">
    <property type="entry name" value="Poly [ADP-ribose] polymerase"/>
    <property type="match status" value="1"/>
</dbReference>
<dbReference type="PROSITE" id="PS51977">
    <property type="entry name" value="WGR"/>
    <property type="match status" value="2"/>
</dbReference>
<proteinExistence type="inferred from homology"/>
<dbReference type="PROSITE" id="PS51059">
    <property type="entry name" value="PARP_CATALYTIC"/>
    <property type="match status" value="2"/>
</dbReference>
<dbReference type="InterPro" id="IPR001357">
    <property type="entry name" value="BRCT_dom"/>
</dbReference>
<dbReference type="EC" id="2.4.2.-" evidence="31"/>
<dbReference type="Gene3D" id="3.40.50.10190">
    <property type="entry name" value="BRCT domain"/>
    <property type="match status" value="1"/>
</dbReference>
<keyword evidence="6" id="KW-1017">Isopeptide bond</keyword>
<dbReference type="Gene3D" id="3.90.640.80">
    <property type="match status" value="1"/>
</dbReference>
<comment type="similarity">
    <text evidence="25">Belongs to the ARTD/PARP family.</text>
</comment>
<evidence type="ECO:0000256" key="19">
    <source>
        <dbReference type="ARBA" id="ARBA00023027"/>
    </source>
</evidence>
<feature type="domain" description="PARP alpha-helical" evidence="35">
    <location>
        <begin position="647"/>
        <end position="765"/>
    </location>
</feature>
<dbReference type="CDD" id="cd08001">
    <property type="entry name" value="WGR_PARP1_like"/>
    <property type="match status" value="2"/>
</dbReference>
<dbReference type="OrthoDB" id="429950at2759"/>
<dbReference type="InterPro" id="IPR001510">
    <property type="entry name" value="Znf_PARP"/>
</dbReference>
<dbReference type="SUPFAM" id="SSF52113">
    <property type="entry name" value="BRCT domain"/>
    <property type="match status" value="1"/>
</dbReference>
<comment type="subcellular location">
    <subcellularLocation>
        <location evidence="1">Chromosome</location>
    </subcellularLocation>
    <subcellularLocation>
        <location evidence="2">Cytoplasm</location>
        <location evidence="2">Cytosol</location>
    </subcellularLocation>
    <subcellularLocation>
        <location evidence="3">Nucleus</location>
        <location evidence="3">Nucleolus</location>
    </subcellularLocation>
</comment>
<evidence type="ECO:0000256" key="24">
    <source>
        <dbReference type="ARBA" id="ARBA00024164"/>
    </source>
</evidence>
<dbReference type="InterPro" id="IPR050800">
    <property type="entry name" value="ARTD/PARP"/>
</dbReference>
<dbReference type="Pfam" id="PF05406">
    <property type="entry name" value="WGR"/>
    <property type="match status" value="2"/>
</dbReference>
<evidence type="ECO:0000256" key="22">
    <source>
        <dbReference type="ARBA" id="ARBA00023242"/>
    </source>
</evidence>
<dbReference type="GO" id="GO:0003950">
    <property type="term" value="F:NAD+ poly-ADP-ribosyltransferase activity"/>
    <property type="evidence" value="ECO:0007669"/>
    <property type="project" value="UniProtKB-UniRule"/>
</dbReference>
<keyword evidence="38" id="KW-1185">Reference proteome</keyword>
<comment type="catalytic activity">
    <reaction evidence="26">
        <text>NAD(+) + (ADP-D-ribosyl)n-acceptor = nicotinamide + (ADP-D-ribosyl)n+1-acceptor + H(+).</text>
        <dbReference type="EC" id="2.4.2.30"/>
    </reaction>
</comment>
<dbReference type="InterPro" id="IPR036957">
    <property type="entry name" value="Znf_PARP_sf"/>
</dbReference>
<dbReference type="InterPro" id="IPR038650">
    <property type="entry name" value="PADR1_C_dom_sf"/>
</dbReference>
<feature type="domain" description="WGR" evidence="36">
    <location>
        <begin position="1359"/>
        <end position="1461"/>
    </location>
</feature>
<evidence type="ECO:0000259" key="32">
    <source>
        <dbReference type="PROSITE" id="PS50064"/>
    </source>
</evidence>
<keyword evidence="8" id="KW-0399">Innate immunity</keyword>
<dbReference type="VEuPathDB" id="VectorBase:LDEU003074"/>
<evidence type="ECO:0000256" key="10">
    <source>
        <dbReference type="ARBA" id="ARBA00022679"/>
    </source>
</evidence>
<evidence type="ECO:0000256" key="20">
    <source>
        <dbReference type="ARBA" id="ARBA00023125"/>
    </source>
</evidence>
<evidence type="ECO:0000256" key="14">
    <source>
        <dbReference type="ARBA" id="ARBA00022765"/>
    </source>
</evidence>
<keyword evidence="22" id="KW-0539">Nucleus</keyword>
<feature type="domain" description="PARP-type" evidence="32">
    <location>
        <begin position="100"/>
        <end position="187"/>
    </location>
</feature>
<dbReference type="PROSITE" id="PS50064">
    <property type="entry name" value="ZF_PARP_2"/>
    <property type="match status" value="4"/>
</dbReference>
<evidence type="ECO:0000256" key="18">
    <source>
        <dbReference type="ARBA" id="ARBA00023015"/>
    </source>
</evidence>
<feature type="domain" description="PARP catalytic" evidence="34">
    <location>
        <begin position="1608"/>
        <end position="1833"/>
    </location>
</feature>
<dbReference type="Pfam" id="PF02877">
    <property type="entry name" value="PARP_reg"/>
    <property type="match status" value="2"/>
</dbReference>
<dbReference type="CDD" id="cd17747">
    <property type="entry name" value="BRCT_PARP1"/>
    <property type="match status" value="1"/>
</dbReference>
<dbReference type="InterPro" id="IPR008893">
    <property type="entry name" value="WGR_domain"/>
</dbReference>
<comment type="catalytic activity">
    <reaction evidence="29">
        <text>L-seryl-[protein] + NAD(+) = O-(ADP-D-ribosyl)-L-seryl-[protein] + nicotinamide + H(+)</text>
        <dbReference type="Rhea" id="RHEA:58232"/>
        <dbReference type="Rhea" id="RHEA-COMP:9863"/>
        <dbReference type="Rhea" id="RHEA-COMP:15091"/>
        <dbReference type="ChEBI" id="CHEBI:15378"/>
        <dbReference type="ChEBI" id="CHEBI:17154"/>
        <dbReference type="ChEBI" id="CHEBI:29999"/>
        <dbReference type="ChEBI" id="CHEBI:57540"/>
        <dbReference type="ChEBI" id="CHEBI:142556"/>
    </reaction>
    <physiologicalReaction direction="left-to-right" evidence="29">
        <dbReference type="Rhea" id="RHEA:58233"/>
    </physiologicalReaction>
</comment>
<dbReference type="GO" id="GO:0016779">
    <property type="term" value="F:nucleotidyltransferase activity"/>
    <property type="evidence" value="ECO:0007669"/>
    <property type="project" value="UniProtKB-KW"/>
</dbReference>
<dbReference type="SMART" id="SM00773">
    <property type="entry name" value="WGR"/>
    <property type="match status" value="2"/>
</dbReference>
<evidence type="ECO:0000256" key="30">
    <source>
        <dbReference type="ARBA" id="ARBA00071874"/>
    </source>
</evidence>
<evidence type="ECO:0000256" key="31">
    <source>
        <dbReference type="RuleBase" id="RU362114"/>
    </source>
</evidence>
<evidence type="ECO:0000256" key="23">
    <source>
        <dbReference type="ARBA" id="ARBA00024159"/>
    </source>
</evidence>
<dbReference type="Gene3D" id="2.20.25.630">
    <property type="match status" value="1"/>
</dbReference>
<keyword evidence="12" id="KW-0479">Metal-binding</keyword>
<feature type="domain" description="PARP-type" evidence="32">
    <location>
        <begin position="1082"/>
        <end position="1169"/>
    </location>
</feature>
<comment type="catalytic activity">
    <reaction evidence="27">
        <text>L-histidyl-[protein] + NAD(+) = N(tele)-(ADP-D-ribosyl)-L-histidyl-[protein] + nicotinamide + H(+)</text>
        <dbReference type="Rhea" id="RHEA:72071"/>
        <dbReference type="Rhea" id="RHEA-COMP:9745"/>
        <dbReference type="Rhea" id="RHEA-COMP:18085"/>
        <dbReference type="ChEBI" id="CHEBI:15378"/>
        <dbReference type="ChEBI" id="CHEBI:17154"/>
        <dbReference type="ChEBI" id="CHEBI:29979"/>
        <dbReference type="ChEBI" id="CHEBI:57540"/>
        <dbReference type="ChEBI" id="CHEBI:191398"/>
    </reaction>
    <physiologicalReaction direction="left-to-right" evidence="27">
        <dbReference type="Rhea" id="RHEA:72072"/>
    </physiologicalReaction>
</comment>
<dbReference type="GO" id="GO:0140807">
    <property type="term" value="F:NAD+-protein-glutamate ADP-ribosyltransferase activity"/>
    <property type="evidence" value="ECO:0007669"/>
    <property type="project" value="RHEA"/>
</dbReference>
<dbReference type="InterPro" id="IPR049296">
    <property type="entry name" value="PARP1-like_PADR1_N"/>
</dbReference>
<evidence type="ECO:0000256" key="28">
    <source>
        <dbReference type="ARBA" id="ARBA00048339"/>
    </source>
</evidence>
<dbReference type="SMART" id="SM01336">
    <property type="entry name" value="zf-PARP"/>
    <property type="match status" value="4"/>
</dbReference>
<evidence type="ECO:0000256" key="8">
    <source>
        <dbReference type="ARBA" id="ARBA00022588"/>
    </source>
</evidence>
<comment type="caution">
    <text evidence="37">The sequence shown here is derived from an EMBL/GenBank/DDBJ whole genome shotgun (WGS) entry which is preliminary data.</text>
</comment>
<keyword evidence="13" id="KW-0677">Repeat</keyword>
<keyword evidence="18" id="KW-0805">Transcription regulation</keyword>
<dbReference type="Pfam" id="PF00645">
    <property type="entry name" value="zf-PARP"/>
    <property type="match status" value="4"/>
</dbReference>
<evidence type="ECO:0000256" key="13">
    <source>
        <dbReference type="ARBA" id="ARBA00022737"/>
    </source>
</evidence>
<dbReference type="SUPFAM" id="SSF142921">
    <property type="entry name" value="WGR domain-like"/>
    <property type="match status" value="2"/>
</dbReference>
<feature type="domain" description="WGR" evidence="36">
    <location>
        <begin position="524"/>
        <end position="626"/>
    </location>
</feature>
<dbReference type="InterPro" id="IPR004102">
    <property type="entry name" value="Poly(ADP-ribose)pol_reg_dom"/>
</dbReference>
<dbReference type="InterPro" id="IPR036616">
    <property type="entry name" value="Poly(ADP-ribose)pol_reg_dom_sf"/>
</dbReference>
<evidence type="ECO:0000313" key="37">
    <source>
        <dbReference type="EMBL" id="RWS28966.1"/>
    </source>
</evidence>
<dbReference type="InterPro" id="IPR036420">
    <property type="entry name" value="BRCT_dom_sf"/>
</dbReference>
<keyword evidence="20" id="KW-0238">DNA-binding</keyword>
<reference evidence="37 38" key="1">
    <citation type="journal article" date="2018" name="Gigascience">
        <title>Genomes of trombidid mites reveal novel predicted allergens and laterally-transferred genes associated with secondary metabolism.</title>
        <authorList>
            <person name="Dong X."/>
            <person name="Chaisiri K."/>
            <person name="Xia D."/>
            <person name="Armstrong S.D."/>
            <person name="Fang Y."/>
            <person name="Donnelly M.J."/>
            <person name="Kadowaki T."/>
            <person name="McGarry J.W."/>
            <person name="Darby A.C."/>
            <person name="Makepeace B.L."/>
        </authorList>
    </citation>
    <scope>NUCLEOTIDE SEQUENCE [LARGE SCALE GENOMIC DNA]</scope>
    <source>
        <strain evidence="37">UoL-UT</strain>
    </source>
</reference>
<dbReference type="EMBL" id="NCKV01001127">
    <property type="protein sequence ID" value="RWS28966.1"/>
    <property type="molecule type" value="Genomic_DNA"/>
</dbReference>
<protein>
    <recommendedName>
        <fullName evidence="30 31">Poly [ADP-ribose] polymerase</fullName>
        <shortName evidence="31">PARP</shortName>
        <ecNumber evidence="31">2.4.2.-</ecNumber>
    </recommendedName>
</protein>
<organism evidence="37 38">
    <name type="scientific">Leptotrombidium deliense</name>
    <dbReference type="NCBI Taxonomy" id="299467"/>
    <lineage>
        <taxon>Eukaryota</taxon>
        <taxon>Metazoa</taxon>
        <taxon>Ecdysozoa</taxon>
        <taxon>Arthropoda</taxon>
        <taxon>Chelicerata</taxon>
        <taxon>Arachnida</taxon>
        <taxon>Acari</taxon>
        <taxon>Acariformes</taxon>
        <taxon>Trombidiformes</taxon>
        <taxon>Prostigmata</taxon>
        <taxon>Anystina</taxon>
        <taxon>Parasitengona</taxon>
        <taxon>Trombiculoidea</taxon>
        <taxon>Trombiculidae</taxon>
        <taxon>Leptotrombidium</taxon>
    </lineage>
</organism>
<dbReference type="PROSITE" id="PS00347">
    <property type="entry name" value="ZF_PARP_1"/>
    <property type="match status" value="1"/>
</dbReference>
<dbReference type="PROSITE" id="PS51060">
    <property type="entry name" value="PARP_ALPHA_HD"/>
    <property type="match status" value="2"/>
</dbReference>
<dbReference type="Gene3D" id="1.20.142.10">
    <property type="entry name" value="Poly(ADP-ribose) polymerase, regulatory domain"/>
    <property type="match status" value="2"/>
</dbReference>
<feature type="domain" description="PARP alpha-helical" evidence="35">
    <location>
        <begin position="1482"/>
        <end position="1600"/>
    </location>
</feature>
<dbReference type="Pfam" id="PF00533">
    <property type="entry name" value="BRCT"/>
    <property type="match status" value="1"/>
</dbReference>